<feature type="domain" description="Tc1-like transposase DDE" evidence="1">
    <location>
        <begin position="8"/>
        <end position="60"/>
    </location>
</feature>
<dbReference type="AlphaFoldDB" id="I1BM58"/>
<evidence type="ECO:0000313" key="3">
    <source>
        <dbReference type="Proteomes" id="UP000009138"/>
    </source>
</evidence>
<sequence>MLVSSGYPEKGSHLVMNNVAIHKPEKIAEELNKEGYRATHLLLYSPFLNPIKEFWAKIKAVL</sequence>
<gene>
    <name evidence="2" type="ORF">RO3G_01992</name>
</gene>
<dbReference type="InterPro" id="IPR038717">
    <property type="entry name" value="Tc1-like_DDE_dom"/>
</dbReference>
<dbReference type="GO" id="GO:0003676">
    <property type="term" value="F:nucleic acid binding"/>
    <property type="evidence" value="ECO:0007669"/>
    <property type="project" value="InterPro"/>
</dbReference>
<keyword evidence="3" id="KW-1185">Reference proteome</keyword>
<dbReference type="InParanoid" id="I1BM58"/>
<dbReference type="Gene3D" id="3.30.420.10">
    <property type="entry name" value="Ribonuclease H-like superfamily/Ribonuclease H"/>
    <property type="match status" value="1"/>
</dbReference>
<dbReference type="RefSeq" id="XP_067512684.1">
    <property type="nucleotide sequence ID" value="XM_067656583.1"/>
</dbReference>
<reference evidence="2 3" key="1">
    <citation type="journal article" date="2009" name="PLoS Genet.">
        <title>Genomic analysis of the basal lineage fungus Rhizopus oryzae reveals a whole-genome duplication.</title>
        <authorList>
            <person name="Ma L.-J."/>
            <person name="Ibrahim A.S."/>
            <person name="Skory C."/>
            <person name="Grabherr M.G."/>
            <person name="Burger G."/>
            <person name="Butler M."/>
            <person name="Elias M."/>
            <person name="Idnurm A."/>
            <person name="Lang B.F."/>
            <person name="Sone T."/>
            <person name="Abe A."/>
            <person name="Calvo S.E."/>
            <person name="Corrochano L.M."/>
            <person name="Engels R."/>
            <person name="Fu J."/>
            <person name="Hansberg W."/>
            <person name="Kim J.-M."/>
            <person name="Kodira C.D."/>
            <person name="Koehrsen M.J."/>
            <person name="Liu B."/>
            <person name="Miranda-Saavedra D."/>
            <person name="O'Leary S."/>
            <person name="Ortiz-Castellanos L."/>
            <person name="Poulter R."/>
            <person name="Rodriguez-Romero J."/>
            <person name="Ruiz-Herrera J."/>
            <person name="Shen Y.-Q."/>
            <person name="Zeng Q."/>
            <person name="Galagan J."/>
            <person name="Birren B.W."/>
            <person name="Cuomo C.A."/>
            <person name="Wickes B.L."/>
        </authorList>
    </citation>
    <scope>NUCLEOTIDE SEQUENCE [LARGE SCALE GENOMIC DNA]</scope>
    <source>
        <strain evidence="3">RA 99-880 / ATCC MYA-4621 / FGSC 9543 / NRRL 43880</strain>
    </source>
</reference>
<dbReference type="VEuPathDB" id="FungiDB:RO3G_01992"/>
<dbReference type="EMBL" id="CH476732">
    <property type="protein sequence ID" value="EIE77288.1"/>
    <property type="molecule type" value="Genomic_DNA"/>
</dbReference>
<dbReference type="Pfam" id="PF13358">
    <property type="entry name" value="DDE_3"/>
    <property type="match status" value="1"/>
</dbReference>
<dbReference type="GeneID" id="93608964"/>
<protein>
    <recommendedName>
        <fullName evidence="1">Tc1-like transposase DDE domain-containing protein</fullName>
    </recommendedName>
</protein>
<organism evidence="2 3">
    <name type="scientific">Rhizopus delemar (strain RA 99-880 / ATCC MYA-4621 / FGSC 9543 / NRRL 43880)</name>
    <name type="common">Mucormycosis agent</name>
    <name type="synonym">Rhizopus arrhizus var. delemar</name>
    <dbReference type="NCBI Taxonomy" id="246409"/>
    <lineage>
        <taxon>Eukaryota</taxon>
        <taxon>Fungi</taxon>
        <taxon>Fungi incertae sedis</taxon>
        <taxon>Mucoromycota</taxon>
        <taxon>Mucoromycotina</taxon>
        <taxon>Mucoromycetes</taxon>
        <taxon>Mucorales</taxon>
        <taxon>Mucorineae</taxon>
        <taxon>Rhizopodaceae</taxon>
        <taxon>Rhizopus</taxon>
    </lineage>
</organism>
<dbReference type="OMA" id="IDECWAK"/>
<dbReference type="InterPro" id="IPR036397">
    <property type="entry name" value="RNaseH_sf"/>
</dbReference>
<evidence type="ECO:0000313" key="2">
    <source>
        <dbReference type="EMBL" id="EIE77288.1"/>
    </source>
</evidence>
<name>I1BM58_RHIO9</name>
<proteinExistence type="predicted"/>
<accession>I1BM58</accession>
<dbReference type="Proteomes" id="UP000009138">
    <property type="component" value="Unassembled WGS sequence"/>
</dbReference>
<evidence type="ECO:0000259" key="1">
    <source>
        <dbReference type="Pfam" id="PF13358"/>
    </source>
</evidence>